<keyword evidence="2" id="KW-0812">Transmembrane</keyword>
<reference evidence="3 4" key="1">
    <citation type="submission" date="2016-02" db="EMBL/GenBank/DDBJ databases">
        <title>Genome analysis of coral dinoflagellate symbionts highlights evolutionary adaptations to a symbiotic lifestyle.</title>
        <authorList>
            <person name="Aranda M."/>
            <person name="Li Y."/>
            <person name="Liew Y.J."/>
            <person name="Baumgarten S."/>
            <person name="Simakov O."/>
            <person name="Wilson M."/>
            <person name="Piel J."/>
            <person name="Ashoor H."/>
            <person name="Bougouffa S."/>
            <person name="Bajic V.B."/>
            <person name="Ryu T."/>
            <person name="Ravasi T."/>
            <person name="Bayer T."/>
            <person name="Micklem G."/>
            <person name="Kim H."/>
            <person name="Bhak J."/>
            <person name="Lajeunesse T.C."/>
            <person name="Voolstra C.R."/>
        </authorList>
    </citation>
    <scope>NUCLEOTIDE SEQUENCE [LARGE SCALE GENOMIC DNA]</scope>
    <source>
        <strain evidence="3 4">CCMP2467</strain>
    </source>
</reference>
<evidence type="ECO:0000313" key="3">
    <source>
        <dbReference type="EMBL" id="OLQ07918.1"/>
    </source>
</evidence>
<feature type="compositionally biased region" description="Polar residues" evidence="1">
    <location>
        <begin position="327"/>
        <end position="338"/>
    </location>
</feature>
<feature type="compositionally biased region" description="Low complexity" evidence="1">
    <location>
        <begin position="428"/>
        <end position="444"/>
    </location>
</feature>
<feature type="region of interest" description="Disordered" evidence="1">
    <location>
        <begin position="399"/>
        <end position="472"/>
    </location>
</feature>
<dbReference type="OrthoDB" id="437865at2759"/>
<evidence type="ECO:0000256" key="2">
    <source>
        <dbReference type="SAM" id="Phobius"/>
    </source>
</evidence>
<dbReference type="EMBL" id="LSRX01000129">
    <property type="protein sequence ID" value="OLQ07918.1"/>
    <property type="molecule type" value="Genomic_DNA"/>
</dbReference>
<feature type="region of interest" description="Disordered" evidence="1">
    <location>
        <begin position="257"/>
        <end position="339"/>
    </location>
</feature>
<feature type="compositionally biased region" description="Low complexity" evidence="1">
    <location>
        <begin position="603"/>
        <end position="622"/>
    </location>
</feature>
<protein>
    <submittedName>
        <fullName evidence="3">Putative lysosomal cobalamin transporter</fullName>
    </submittedName>
</protein>
<dbReference type="Proteomes" id="UP000186817">
    <property type="component" value="Unassembled WGS sequence"/>
</dbReference>
<sequence length="886" mass="96048">MEGLYPWLVLAAAMLGLLMLSYVIYHYFVDPEESYFLAMVTVILSLTVGVLCALTIPVDIYIISEGNITSQSLHVTISQDHVREAYLVLFSSLLFIAFFLVPYAYFYGEERGPARDFQSLEKSHCWSVAVVAWLSCAVRSVRGRARRPGARRAAARQKLGFRFSALAGKGYEASLLATAAAGAAGALRKTSNRGGLVLHRFRHSQPIDPDYGERPAELDLAAPRLIALFKKVSVKMSQKDVHLDAIWLKTMCSHVKMKDSQPEDGEEDHDDDDMSDAERGGEDEADGDEGASGAPAVVPRPTPAERVSPKGWVDHDPNPGREGGASVHTSPYGNSSRMGQALQRLSRLEHLKLEMEKNSPLSDTSSGSGSRLAVFDTFFPGPPVLHKYALDTDNTYVEEDMRDEPEPVPPSQPTPVNRRLFEDEDEAAPAVADAAAAPAGSAEASEAHRVPPAPHVLDLVTPVKTEKEPDVASRPVARPLLKLKQTLAASAKHKRELGLIDRKPKKAKISESDEEPEGEPRRTSMLIFPVPEFQPGYRPEDDEGHDSEAEDGKPSKEALEFIDRRTQLRLNPEKKAKAKATAKTMKSAGHDKAKAKKKDDLDGVAPGVDGDGVAPGVDGAVASSENKASVGKGKGKGKKKGAGKGKKTGKGKRPLESKGGDADDDEEACSAVDDTDGDASENDEAASAAAKPKPAAKGKATAKAKGKAKAKAKARAVPSHDVAKEEREEGMARKRLVSYPSVKEPSEVMDLLQGEDMMMRVVIDMIAAADQEESEGPPTVKTLPRYTYFNLSVYWTRSAIGLIRRNPKPPHTYIGTLSSAKLDMMSVAIESISHMVAWLGGDGPELRYALDSDECVRMKVMLNDCAKYAFILRSHMKATGKSLEEI</sequence>
<dbReference type="GO" id="GO:0005774">
    <property type="term" value="C:vacuolar membrane"/>
    <property type="evidence" value="ECO:0007669"/>
    <property type="project" value="TreeGrafter"/>
</dbReference>
<keyword evidence="2" id="KW-0472">Membrane</keyword>
<keyword evidence="4" id="KW-1185">Reference proteome</keyword>
<dbReference type="GO" id="GO:0072665">
    <property type="term" value="P:protein localization to vacuole"/>
    <property type="evidence" value="ECO:0007669"/>
    <property type="project" value="TreeGrafter"/>
</dbReference>
<organism evidence="3 4">
    <name type="scientific">Symbiodinium microadriaticum</name>
    <name type="common">Dinoflagellate</name>
    <name type="synonym">Zooxanthella microadriatica</name>
    <dbReference type="NCBI Taxonomy" id="2951"/>
    <lineage>
        <taxon>Eukaryota</taxon>
        <taxon>Sar</taxon>
        <taxon>Alveolata</taxon>
        <taxon>Dinophyceae</taxon>
        <taxon>Suessiales</taxon>
        <taxon>Symbiodiniaceae</taxon>
        <taxon>Symbiodinium</taxon>
    </lineage>
</organism>
<dbReference type="InterPro" id="IPR050854">
    <property type="entry name" value="LMBD1_LysCbl_Transport"/>
</dbReference>
<feature type="transmembrane region" description="Helical" evidence="2">
    <location>
        <begin position="35"/>
        <end position="64"/>
    </location>
</feature>
<feature type="compositionally biased region" description="Acidic residues" evidence="1">
    <location>
        <begin position="262"/>
        <end position="275"/>
    </location>
</feature>
<feature type="transmembrane region" description="Helical" evidence="2">
    <location>
        <begin position="85"/>
        <end position="106"/>
    </location>
</feature>
<evidence type="ECO:0000313" key="4">
    <source>
        <dbReference type="Proteomes" id="UP000186817"/>
    </source>
</evidence>
<feature type="compositionally biased region" description="Acidic residues" evidence="1">
    <location>
        <begin position="662"/>
        <end position="684"/>
    </location>
</feature>
<dbReference type="AlphaFoldDB" id="A0A1Q9EKK0"/>
<feature type="compositionally biased region" description="Basic and acidic residues" evidence="1">
    <location>
        <begin position="546"/>
        <end position="575"/>
    </location>
</feature>
<feature type="transmembrane region" description="Helical" evidence="2">
    <location>
        <begin position="7"/>
        <end position="29"/>
    </location>
</feature>
<name>A0A1Q9EKK0_SYMMI</name>
<feature type="compositionally biased region" description="Basic residues" evidence="1">
    <location>
        <begin position="633"/>
        <end position="652"/>
    </location>
</feature>
<gene>
    <name evidence="3" type="primary">lmbrd1</name>
    <name evidence="3" type="ORF">AK812_SmicGene8640</name>
</gene>
<feature type="region of interest" description="Disordered" evidence="1">
    <location>
        <begin position="488"/>
        <end position="733"/>
    </location>
</feature>
<dbReference type="PANTHER" id="PTHR16130">
    <property type="entry name" value="LYSOSOMAL COBALAMIN TRANSPORTER-RELATED"/>
    <property type="match status" value="1"/>
</dbReference>
<evidence type="ECO:0000256" key="1">
    <source>
        <dbReference type="SAM" id="MobiDB-lite"/>
    </source>
</evidence>
<accession>A0A1Q9EKK0</accession>
<feature type="compositionally biased region" description="Basic and acidic residues" evidence="1">
    <location>
        <begin position="721"/>
        <end position="732"/>
    </location>
</feature>
<comment type="caution">
    <text evidence="3">The sequence shown here is derived from an EMBL/GenBank/DDBJ whole genome shotgun (WGS) entry which is preliminary data.</text>
</comment>
<proteinExistence type="predicted"/>
<feature type="compositionally biased region" description="Basic residues" evidence="1">
    <location>
        <begin position="694"/>
        <end position="714"/>
    </location>
</feature>
<feature type="compositionally biased region" description="Basic and acidic residues" evidence="1">
    <location>
        <begin position="588"/>
        <end position="601"/>
    </location>
</feature>
<keyword evidence="2" id="KW-1133">Transmembrane helix</keyword>
<dbReference type="PANTHER" id="PTHR16130:SF2">
    <property type="entry name" value="LYSOSOMAL COBALAMIN TRANSPORT ESCORT PROTEIN LMBD1"/>
    <property type="match status" value="1"/>
</dbReference>